<gene>
    <name evidence="1" type="ORF">LEP1GSC179_1711</name>
</gene>
<comment type="caution">
    <text evidence="1">The sequence shown here is derived from an EMBL/GenBank/DDBJ whole genome shotgun (WGS) entry which is preliminary data.</text>
</comment>
<sequence>MVGFFFGIRFFNGHVSSALWNQKYWNEGCQDGIPTSRIRFDTRFVVFRSIRKIRFLSLQKFILNDSDESFMGTSTK</sequence>
<reference evidence="1" key="1">
    <citation type="submission" date="2012-10" db="EMBL/GenBank/DDBJ databases">
        <authorList>
            <person name="Harkins D.M."/>
            <person name="Durkin A.S."/>
            <person name="Brinkac L.M."/>
            <person name="Haft D.H."/>
            <person name="Selengut J.D."/>
            <person name="Sanka R."/>
            <person name="DePew J."/>
            <person name="Purushe J."/>
            <person name="Matthias M.A."/>
            <person name="Vinetz J.M."/>
            <person name="Sutton G.G."/>
            <person name="Nierman W.C."/>
            <person name="Fouts D.E."/>
        </authorList>
    </citation>
    <scope>NUCLEOTIDE SEQUENCE [LARGE SCALE GENOMIC DNA]</scope>
    <source>
        <strain evidence="1">MOR084</strain>
    </source>
</reference>
<dbReference type="EMBL" id="AHON02000032">
    <property type="protein sequence ID" value="EKO34292.1"/>
    <property type="molecule type" value="Genomic_DNA"/>
</dbReference>
<name>A0A0E2BS58_9LEPT</name>
<keyword evidence="2" id="KW-1185">Reference proteome</keyword>
<dbReference type="AlphaFoldDB" id="A0A0E2BS58"/>
<accession>A0A0E2BS58</accession>
<protein>
    <submittedName>
        <fullName evidence="1">Uncharacterized protein</fullName>
    </submittedName>
</protein>
<organism evidence="1 2">
    <name type="scientific">Leptospira santarosai str. MOR084</name>
    <dbReference type="NCBI Taxonomy" id="1049984"/>
    <lineage>
        <taxon>Bacteria</taxon>
        <taxon>Pseudomonadati</taxon>
        <taxon>Spirochaetota</taxon>
        <taxon>Spirochaetia</taxon>
        <taxon>Leptospirales</taxon>
        <taxon>Leptospiraceae</taxon>
        <taxon>Leptospira</taxon>
    </lineage>
</organism>
<evidence type="ECO:0000313" key="1">
    <source>
        <dbReference type="EMBL" id="EKO34292.1"/>
    </source>
</evidence>
<proteinExistence type="predicted"/>
<dbReference type="Proteomes" id="UP000006329">
    <property type="component" value="Unassembled WGS sequence"/>
</dbReference>
<evidence type="ECO:0000313" key="2">
    <source>
        <dbReference type="Proteomes" id="UP000006329"/>
    </source>
</evidence>